<evidence type="ECO:0000256" key="1">
    <source>
        <dbReference type="ARBA" id="ARBA00000707"/>
    </source>
</evidence>
<dbReference type="EMBL" id="UYYG01000043">
    <property type="protein sequence ID" value="VDN52063.1"/>
    <property type="molecule type" value="Genomic_DNA"/>
</dbReference>
<dbReference type="Proteomes" id="UP000038040">
    <property type="component" value="Unplaced"/>
</dbReference>
<dbReference type="WBParaSite" id="DME_0000791101-mRNA-1">
    <property type="protein sequence ID" value="DME_0000791101-mRNA-1"/>
    <property type="gene ID" value="DME_0000791101"/>
</dbReference>
<dbReference type="AlphaFoldDB" id="A0A0N4UJR3"/>
<dbReference type="PANTHER" id="PTHR21646:SF76">
    <property type="entry name" value="UBIQUITIN CARBOXYL-TERMINAL HYDROLASE 32"/>
    <property type="match status" value="1"/>
</dbReference>
<evidence type="ECO:0000259" key="5">
    <source>
        <dbReference type="PROSITE" id="PS50235"/>
    </source>
</evidence>
<dbReference type="PROSITE" id="PS51283">
    <property type="entry name" value="DUSP"/>
    <property type="match status" value="1"/>
</dbReference>
<dbReference type="Gene3D" id="3.30.2230.10">
    <property type="entry name" value="DUSP-like"/>
    <property type="match status" value="1"/>
</dbReference>
<comment type="catalytic activity">
    <reaction evidence="1">
        <text>Thiol-dependent hydrolysis of ester, thioester, amide, peptide and isopeptide bonds formed by the C-terminal Gly of ubiquitin (a 76-residue protein attached to proteins as an intracellular targeting signal).</text>
        <dbReference type="EC" id="3.4.19.12"/>
    </reaction>
</comment>
<dbReference type="PROSITE" id="PS50222">
    <property type="entry name" value="EF_HAND_2"/>
    <property type="match status" value="1"/>
</dbReference>
<dbReference type="GO" id="GO:0005794">
    <property type="term" value="C:Golgi apparatus"/>
    <property type="evidence" value="ECO:0007669"/>
    <property type="project" value="TreeGrafter"/>
</dbReference>
<dbReference type="InterPro" id="IPR002048">
    <property type="entry name" value="EF_hand_dom"/>
</dbReference>
<dbReference type="Gene3D" id="1.10.238.10">
    <property type="entry name" value="EF-hand"/>
    <property type="match status" value="1"/>
</dbReference>
<feature type="domain" description="DUSP" evidence="6">
    <location>
        <begin position="243"/>
        <end position="363"/>
    </location>
</feature>
<protein>
    <recommendedName>
        <fullName evidence="2">ubiquitinyl hydrolase 1</fullName>
        <ecNumber evidence="2">3.4.19.12</ecNumber>
    </recommendedName>
</protein>
<feature type="domain" description="USP" evidence="5">
    <location>
        <begin position="517"/>
        <end position="1091"/>
    </location>
</feature>
<dbReference type="SUPFAM" id="SSF54001">
    <property type="entry name" value="Cysteine proteinases"/>
    <property type="match status" value="1"/>
</dbReference>
<dbReference type="InterPro" id="IPR050185">
    <property type="entry name" value="Ub_carboxyl-term_hydrolase"/>
</dbReference>
<evidence type="ECO:0000256" key="3">
    <source>
        <dbReference type="ARBA" id="ARBA00022837"/>
    </source>
</evidence>
<dbReference type="OrthoDB" id="292964at2759"/>
<dbReference type="InterPro" id="IPR006615">
    <property type="entry name" value="Pept_C19_DUSP"/>
</dbReference>
<reference evidence="7 9" key="2">
    <citation type="submission" date="2018-11" db="EMBL/GenBank/DDBJ databases">
        <authorList>
            <consortium name="Pathogen Informatics"/>
        </authorList>
    </citation>
    <scope>NUCLEOTIDE SEQUENCE [LARGE SCALE GENOMIC DNA]</scope>
</reference>
<evidence type="ECO:0000259" key="4">
    <source>
        <dbReference type="PROSITE" id="PS50222"/>
    </source>
</evidence>
<dbReference type="EC" id="3.4.19.12" evidence="2"/>
<dbReference type="InterPro" id="IPR057368">
    <property type="entry name" value="USP32_N"/>
</dbReference>
<name>A0A0N4UJR3_DRAME</name>
<reference evidence="10" key="1">
    <citation type="submission" date="2017-02" db="UniProtKB">
        <authorList>
            <consortium name="WormBaseParasite"/>
        </authorList>
    </citation>
    <scope>IDENTIFICATION</scope>
</reference>
<dbReference type="PROSITE" id="PS50235">
    <property type="entry name" value="USP_3"/>
    <property type="match status" value="1"/>
</dbReference>
<dbReference type="SMART" id="SM00695">
    <property type="entry name" value="DUSP"/>
    <property type="match status" value="1"/>
</dbReference>
<dbReference type="InterPro" id="IPR028889">
    <property type="entry name" value="USP"/>
</dbReference>
<proteinExistence type="predicted"/>
<dbReference type="InterPro" id="IPR038765">
    <property type="entry name" value="Papain-like_cys_pep_sf"/>
</dbReference>
<keyword evidence="9" id="KW-1185">Reference proteome</keyword>
<dbReference type="GO" id="GO:0004843">
    <property type="term" value="F:cysteine-type deubiquitinase activity"/>
    <property type="evidence" value="ECO:0007669"/>
    <property type="project" value="UniProtKB-EC"/>
</dbReference>
<dbReference type="InterPro" id="IPR018247">
    <property type="entry name" value="EF_Hand_1_Ca_BS"/>
</dbReference>
<dbReference type="Pfam" id="PF06337">
    <property type="entry name" value="DUSP"/>
    <property type="match status" value="1"/>
</dbReference>
<evidence type="ECO:0000256" key="2">
    <source>
        <dbReference type="ARBA" id="ARBA00012759"/>
    </source>
</evidence>
<sequence>MKETMTSDELKRLETAWNGRESINEDEFFTEVLCHHSIPPFIRTLIYSKFCQGKSRISFQSFVIGIVILTKASTDIRLEFLKNEPGIEDWIDNPPELTSHLFEIHYNFYQVLAGVTHLDEREVEELEKVFGSITDTKLCKLTRNGFNSLVSGAIENYFIDSLFRAFDGNGDNLIDFKELVCGLSASCRGPHMAQLNFVAQMFDSDSDGYLTSQDIDLLYDQLFIVTKLHAQYTSIRMVELYWRILFVGPTIFQALRICLINRIELDSFTEWNIISSEWWKKWQFCLKSDTVVPPITNSTIIASKLKNDWSAKVPSLSKEGAPLIIGLTEGKDYEKLPPCLWRALLRWHGSAVHEGISLPRRVIPLLYVEPFSSTPNKSVIELYPPSLLILRHGTASGGWLQSALDSSLRQLPWCLVSLSRVSTVAELLDLLIQQLRISDSDSVRLWLMEIDGKITRKLLQNDALTLFDLNIVNTAQVLLELRNTDMSWPEEVCRLELSNGDVDINDNEELKYKKGVTGLYNMGNTCYMNSGLQCLSNTRPLTEYFLNGMHKDVLKKLNKSDKGSLALEYGEIIEELWSGKKRNIAPIKLRRAIYAKSSGIFTERCQHDCQEFIAILLDLLHEDLNAVQSKPYVVVKDSDGRPDSVVANEAWEAYLAREKSIISHLFSGQLRSSLTCQICKTVSSRFDAFTCLQLPIPIENLLLIPVVVVKRDGCIPKRYGYRLNSESKISDLKQELAKSSSLPADSLNILCLNRTGQLIKNVSDAIEANENLLSVYPSDSLLYAFELPRSENSQVEKISTVIAAHRKMQYNESYLLGASRGCTIQLFGVPIVLPFSFDKTTGNELYEGVWLQVSRLLIDGSSEHINRTRGINRAIDAGEDIRSGYPFDLRIVGDTFEWCHRCPWSAFCRGCILPQTEQPITKHITALAIDWKPAALYLRYQHSVEFLCRDDDSVLSAWQLHYQPCSLTSCLGDFTNAELLDEEIFCKKCNRKTPTIKNLAIWRLPKILIIHFKRFVYMESSKTWIKSSKVVDFPIQHLDLKEWSSNIESSRSTNHYGAMASGHYIAYAKNQEQWFCFNDSTCQLFFIYFIP</sequence>
<gene>
    <name evidence="7" type="ORF">DME_LOCUS2036</name>
</gene>
<accession>A0A0N4UJR3</accession>
<dbReference type="Proteomes" id="UP000274756">
    <property type="component" value="Unassembled WGS sequence"/>
</dbReference>
<dbReference type="InterPro" id="IPR035927">
    <property type="entry name" value="DUSP-like_sf"/>
</dbReference>
<dbReference type="Gene3D" id="3.10.20.90">
    <property type="entry name" value="Phosphatidylinositol 3-kinase Catalytic Subunit, Chain A, domain 1"/>
    <property type="match status" value="1"/>
</dbReference>
<dbReference type="GO" id="GO:0016579">
    <property type="term" value="P:protein deubiquitination"/>
    <property type="evidence" value="ECO:0007669"/>
    <property type="project" value="InterPro"/>
</dbReference>
<evidence type="ECO:0000259" key="6">
    <source>
        <dbReference type="PROSITE" id="PS51283"/>
    </source>
</evidence>
<dbReference type="PROSITE" id="PS00018">
    <property type="entry name" value="EF_HAND_1"/>
    <property type="match status" value="2"/>
</dbReference>
<dbReference type="SUPFAM" id="SSF47473">
    <property type="entry name" value="EF-hand"/>
    <property type="match status" value="1"/>
</dbReference>
<dbReference type="PRINTS" id="PR00450">
    <property type="entry name" value="RECOVERIN"/>
</dbReference>
<keyword evidence="3" id="KW-0106">Calcium</keyword>
<dbReference type="GO" id="GO:0005509">
    <property type="term" value="F:calcium ion binding"/>
    <property type="evidence" value="ECO:0007669"/>
    <property type="project" value="InterPro"/>
</dbReference>
<dbReference type="SUPFAM" id="SSF143791">
    <property type="entry name" value="DUSP-like"/>
    <property type="match status" value="1"/>
</dbReference>
<dbReference type="InterPro" id="IPR001394">
    <property type="entry name" value="Peptidase_C19_UCH"/>
</dbReference>
<dbReference type="InterPro" id="IPR018200">
    <property type="entry name" value="USP_CS"/>
</dbReference>
<dbReference type="STRING" id="318479.A0A0N4UJR3"/>
<dbReference type="PANTHER" id="PTHR21646">
    <property type="entry name" value="UBIQUITIN CARBOXYL-TERMINAL HYDROLASE"/>
    <property type="match status" value="1"/>
</dbReference>
<dbReference type="SMART" id="SM00054">
    <property type="entry name" value="EFh"/>
    <property type="match status" value="2"/>
</dbReference>
<organism evidence="8 10">
    <name type="scientific">Dracunculus medinensis</name>
    <name type="common">Guinea worm</name>
    <dbReference type="NCBI Taxonomy" id="318479"/>
    <lineage>
        <taxon>Eukaryota</taxon>
        <taxon>Metazoa</taxon>
        <taxon>Ecdysozoa</taxon>
        <taxon>Nematoda</taxon>
        <taxon>Chromadorea</taxon>
        <taxon>Rhabditida</taxon>
        <taxon>Spirurina</taxon>
        <taxon>Dracunculoidea</taxon>
        <taxon>Dracunculidae</taxon>
        <taxon>Dracunculus</taxon>
    </lineage>
</organism>
<dbReference type="Gene3D" id="3.90.70.10">
    <property type="entry name" value="Cysteine proteinases"/>
    <property type="match status" value="2"/>
</dbReference>
<dbReference type="InterPro" id="IPR011992">
    <property type="entry name" value="EF-hand-dom_pair"/>
</dbReference>
<evidence type="ECO:0000313" key="7">
    <source>
        <dbReference type="EMBL" id="VDN52063.1"/>
    </source>
</evidence>
<dbReference type="Pfam" id="PF00443">
    <property type="entry name" value="UCH"/>
    <property type="match status" value="1"/>
</dbReference>
<dbReference type="Pfam" id="PF25265">
    <property type="entry name" value="USP32_N"/>
    <property type="match status" value="1"/>
</dbReference>
<evidence type="ECO:0000313" key="9">
    <source>
        <dbReference type="Proteomes" id="UP000274756"/>
    </source>
</evidence>
<evidence type="ECO:0000313" key="8">
    <source>
        <dbReference type="Proteomes" id="UP000038040"/>
    </source>
</evidence>
<dbReference type="PROSITE" id="PS00972">
    <property type="entry name" value="USP_1"/>
    <property type="match status" value="1"/>
</dbReference>
<evidence type="ECO:0000313" key="10">
    <source>
        <dbReference type="WBParaSite" id="DME_0000791101-mRNA-1"/>
    </source>
</evidence>
<feature type="domain" description="EF-hand" evidence="4">
    <location>
        <begin position="159"/>
        <end position="189"/>
    </location>
</feature>